<proteinExistence type="predicted"/>
<evidence type="ECO:0000313" key="1">
    <source>
        <dbReference type="EMBL" id="EUC26996.1"/>
    </source>
</evidence>
<feature type="non-terminal residue" evidence="1">
    <location>
        <position position="1"/>
    </location>
</feature>
<keyword evidence="2" id="KW-1185">Reference proteome</keyword>
<accession>W6Y6Q8</accession>
<dbReference type="HOGENOM" id="CLU_3019786_0_0_1"/>
<dbReference type="AlphaFoldDB" id="W6Y6Q8"/>
<name>W6Y6Q8_COCC2</name>
<dbReference type="RefSeq" id="XP_007718699.1">
    <property type="nucleotide sequence ID" value="XM_007720509.1"/>
</dbReference>
<reference evidence="1 2" key="1">
    <citation type="journal article" date="2013" name="PLoS Genet.">
        <title>Comparative genome structure, secondary metabolite, and effector coding capacity across Cochliobolus pathogens.</title>
        <authorList>
            <person name="Condon B.J."/>
            <person name="Leng Y."/>
            <person name="Wu D."/>
            <person name="Bushley K.E."/>
            <person name="Ohm R.A."/>
            <person name="Otillar R."/>
            <person name="Martin J."/>
            <person name="Schackwitz W."/>
            <person name="Grimwood J."/>
            <person name="MohdZainudin N."/>
            <person name="Xue C."/>
            <person name="Wang R."/>
            <person name="Manning V.A."/>
            <person name="Dhillon B."/>
            <person name="Tu Z.J."/>
            <person name="Steffenson B.J."/>
            <person name="Salamov A."/>
            <person name="Sun H."/>
            <person name="Lowry S."/>
            <person name="LaButti K."/>
            <person name="Han J."/>
            <person name="Copeland A."/>
            <person name="Lindquist E."/>
            <person name="Barry K."/>
            <person name="Schmutz J."/>
            <person name="Baker S.E."/>
            <person name="Ciuffetti L.M."/>
            <person name="Grigoriev I.V."/>
            <person name="Zhong S."/>
            <person name="Turgeon B.G."/>
        </authorList>
    </citation>
    <scope>NUCLEOTIDE SEQUENCE [LARGE SCALE GENOMIC DNA]</scope>
    <source>
        <strain evidence="1 2">26-R-13</strain>
    </source>
</reference>
<gene>
    <name evidence="1" type="ORF">COCCADRAFT_112827</name>
</gene>
<sequence length="56" mass="5963">SSAAVSSSTLPSMPFLLAWSSSFLRSKVCAIRGSIPMGIGHNVQRVHHRVLLVLCG</sequence>
<dbReference type="Proteomes" id="UP000053841">
    <property type="component" value="Unassembled WGS sequence"/>
</dbReference>
<protein>
    <submittedName>
        <fullName evidence="1">Uncharacterized protein</fullName>
    </submittedName>
</protein>
<organism evidence="1 2">
    <name type="scientific">Cochliobolus carbonum (strain 26-R-13)</name>
    <name type="common">Maize leaf spot fungus</name>
    <name type="synonym">Bipolaris zeicola</name>
    <dbReference type="NCBI Taxonomy" id="930089"/>
    <lineage>
        <taxon>Eukaryota</taxon>
        <taxon>Fungi</taxon>
        <taxon>Dikarya</taxon>
        <taxon>Ascomycota</taxon>
        <taxon>Pezizomycotina</taxon>
        <taxon>Dothideomycetes</taxon>
        <taxon>Pleosporomycetidae</taxon>
        <taxon>Pleosporales</taxon>
        <taxon>Pleosporineae</taxon>
        <taxon>Pleosporaceae</taxon>
        <taxon>Bipolaris</taxon>
    </lineage>
</organism>
<dbReference type="KEGG" id="bze:COCCADRAFT_112827"/>
<evidence type="ECO:0000313" key="2">
    <source>
        <dbReference type="Proteomes" id="UP000053841"/>
    </source>
</evidence>
<dbReference type="GeneID" id="19144526"/>
<dbReference type="EMBL" id="KI965037">
    <property type="protein sequence ID" value="EUC26996.1"/>
    <property type="molecule type" value="Genomic_DNA"/>
</dbReference>